<dbReference type="InterPro" id="IPR001950">
    <property type="entry name" value="SUI1"/>
</dbReference>
<dbReference type="GO" id="GO:0001731">
    <property type="term" value="P:formation of translation preinitiation complex"/>
    <property type="evidence" value="ECO:0007669"/>
    <property type="project" value="TreeGrafter"/>
</dbReference>
<dbReference type="EMBL" id="JAGQHS010000110">
    <property type="protein sequence ID" value="MCA9757634.1"/>
    <property type="molecule type" value="Genomic_DNA"/>
</dbReference>
<reference evidence="6" key="2">
    <citation type="journal article" date="2021" name="Microbiome">
        <title>Successional dynamics and alternative stable states in a saline activated sludge microbial community over 9 years.</title>
        <authorList>
            <person name="Wang Y."/>
            <person name="Ye J."/>
            <person name="Ju F."/>
            <person name="Liu L."/>
            <person name="Boyd J.A."/>
            <person name="Deng Y."/>
            <person name="Parks D.H."/>
            <person name="Jiang X."/>
            <person name="Yin X."/>
            <person name="Woodcroft B.J."/>
            <person name="Tyson G.W."/>
            <person name="Hugenholtz P."/>
            <person name="Polz M.F."/>
            <person name="Zhang T."/>
        </authorList>
    </citation>
    <scope>NUCLEOTIDE SEQUENCE</scope>
    <source>
        <strain evidence="6">HKST-UBA02</strain>
    </source>
</reference>
<dbReference type="PIRSF" id="PIRSF037511">
    <property type="entry name" value="Transl_init_SUI1_pro"/>
    <property type="match status" value="1"/>
</dbReference>
<dbReference type="GO" id="GO:0002188">
    <property type="term" value="P:translation reinitiation"/>
    <property type="evidence" value="ECO:0007669"/>
    <property type="project" value="TreeGrafter"/>
</dbReference>
<dbReference type="PROSITE" id="PS50296">
    <property type="entry name" value="SUI1"/>
    <property type="match status" value="1"/>
</dbReference>
<dbReference type="Pfam" id="PF01253">
    <property type="entry name" value="SUI1"/>
    <property type="match status" value="1"/>
</dbReference>
<evidence type="ECO:0000256" key="4">
    <source>
        <dbReference type="SAM" id="MobiDB-lite"/>
    </source>
</evidence>
<evidence type="ECO:0000313" key="7">
    <source>
        <dbReference type="Proteomes" id="UP000739538"/>
    </source>
</evidence>
<evidence type="ECO:0000313" key="6">
    <source>
        <dbReference type="EMBL" id="MCA9757634.1"/>
    </source>
</evidence>
<dbReference type="Proteomes" id="UP000739538">
    <property type="component" value="Unassembled WGS sequence"/>
</dbReference>
<dbReference type="GO" id="GO:0006417">
    <property type="term" value="P:regulation of translation"/>
    <property type="evidence" value="ECO:0007669"/>
    <property type="project" value="UniProtKB-KW"/>
</dbReference>
<dbReference type="Gene3D" id="3.30.780.10">
    <property type="entry name" value="SUI1-like domain"/>
    <property type="match status" value="1"/>
</dbReference>
<feature type="domain" description="SUI1" evidence="5">
    <location>
        <begin position="72"/>
        <end position="138"/>
    </location>
</feature>
<dbReference type="InterPro" id="IPR050318">
    <property type="entry name" value="DENR/SUI1_TIF"/>
</dbReference>
<keyword evidence="6" id="KW-0396">Initiation factor</keyword>
<proteinExistence type="inferred from homology"/>
<feature type="region of interest" description="Disordered" evidence="4">
    <location>
        <begin position="32"/>
        <end position="82"/>
    </location>
</feature>
<dbReference type="GO" id="GO:0003743">
    <property type="term" value="F:translation initiation factor activity"/>
    <property type="evidence" value="ECO:0007669"/>
    <property type="project" value="UniProtKB-KW"/>
</dbReference>
<dbReference type="FunFam" id="3.30.780.10:FF:000002">
    <property type="entry name" value="Stress response translation initiation inhibitor"/>
    <property type="match status" value="1"/>
</dbReference>
<evidence type="ECO:0000259" key="5">
    <source>
        <dbReference type="PROSITE" id="PS50296"/>
    </source>
</evidence>
<dbReference type="AlphaFoldDB" id="A0A956NIF0"/>
<evidence type="ECO:0000256" key="3">
    <source>
        <dbReference type="ARBA" id="ARBA00022917"/>
    </source>
</evidence>
<dbReference type="InterPro" id="IPR036877">
    <property type="entry name" value="SUI1_dom_sf"/>
</dbReference>
<keyword evidence="2" id="KW-0810">Translation regulation</keyword>
<gene>
    <name evidence="6" type="ORF">KDA27_17655</name>
</gene>
<dbReference type="GO" id="GO:0003729">
    <property type="term" value="F:mRNA binding"/>
    <property type="evidence" value="ECO:0007669"/>
    <property type="project" value="TreeGrafter"/>
</dbReference>
<dbReference type="InterPro" id="IPR005872">
    <property type="entry name" value="SUI1_arc_bac"/>
</dbReference>
<organism evidence="6 7">
    <name type="scientific">Eiseniibacteriota bacterium</name>
    <dbReference type="NCBI Taxonomy" id="2212470"/>
    <lineage>
        <taxon>Bacteria</taxon>
        <taxon>Candidatus Eiseniibacteriota</taxon>
    </lineage>
</organism>
<dbReference type="PANTHER" id="PTHR12789:SF0">
    <property type="entry name" value="DENSITY-REGULATED PROTEIN"/>
    <property type="match status" value="1"/>
</dbReference>
<reference evidence="6" key="1">
    <citation type="submission" date="2020-04" db="EMBL/GenBank/DDBJ databases">
        <authorList>
            <person name="Zhang T."/>
        </authorList>
    </citation>
    <scope>NUCLEOTIDE SEQUENCE</scope>
    <source>
        <strain evidence="6">HKST-UBA02</strain>
    </source>
</reference>
<feature type="compositionally biased region" description="Low complexity" evidence="4">
    <location>
        <begin position="45"/>
        <end position="56"/>
    </location>
</feature>
<keyword evidence="3" id="KW-0648">Protein biosynthesis</keyword>
<protein>
    <submittedName>
        <fullName evidence="6">Translation initiation factor</fullName>
    </submittedName>
</protein>
<dbReference type="CDD" id="cd11567">
    <property type="entry name" value="YciH_like"/>
    <property type="match status" value="1"/>
</dbReference>
<evidence type="ECO:0000256" key="2">
    <source>
        <dbReference type="ARBA" id="ARBA00022845"/>
    </source>
</evidence>
<dbReference type="PANTHER" id="PTHR12789">
    <property type="entry name" value="DENSITY-REGULATED PROTEIN HOMOLOG"/>
    <property type="match status" value="1"/>
</dbReference>
<accession>A0A956NIF0</accession>
<comment type="caution">
    <text evidence="6">The sequence shown here is derived from an EMBL/GenBank/DDBJ whole genome shotgun (WGS) entry which is preliminary data.</text>
</comment>
<sequence>MSNSNGGIVYSTRHGQMCPDCGKPTSDCVCKRGKGKGRAGGQGSGRQAAGGRSRGATPGASVQNVPADGIVRVSRETKGRKGKGVTLITGVPLEGAELDDLARSLKQKCGCGGAVKDGVIEIQGDHRDSLIQELEKRGYKVKKAGG</sequence>
<name>A0A956NIF0_UNCEI</name>
<comment type="similarity">
    <text evidence="1">Belongs to the SUI1 family.</text>
</comment>
<dbReference type="SUPFAM" id="SSF55159">
    <property type="entry name" value="eIF1-like"/>
    <property type="match status" value="1"/>
</dbReference>
<evidence type="ECO:0000256" key="1">
    <source>
        <dbReference type="ARBA" id="ARBA00005422"/>
    </source>
</evidence>